<evidence type="ECO:0000256" key="1">
    <source>
        <dbReference type="ARBA" id="ARBA00004141"/>
    </source>
</evidence>
<dbReference type="GO" id="GO:0005351">
    <property type="term" value="F:carbohydrate:proton symporter activity"/>
    <property type="evidence" value="ECO:0007669"/>
    <property type="project" value="TreeGrafter"/>
</dbReference>
<evidence type="ECO:0000259" key="10">
    <source>
        <dbReference type="PROSITE" id="PS50850"/>
    </source>
</evidence>
<protein>
    <submittedName>
        <fullName evidence="11">MFS sugar transporter</fullName>
    </submittedName>
</protein>
<feature type="transmembrane region" description="Helical" evidence="9">
    <location>
        <begin position="201"/>
        <end position="218"/>
    </location>
</feature>
<dbReference type="InterPro" id="IPR036259">
    <property type="entry name" value="MFS_trans_sf"/>
</dbReference>
<feature type="transmembrane region" description="Helical" evidence="9">
    <location>
        <begin position="79"/>
        <end position="101"/>
    </location>
</feature>
<keyword evidence="11" id="KW-0762">Sugar transport</keyword>
<comment type="caution">
    <text evidence="11">The sequence shown here is derived from an EMBL/GenBank/DDBJ whole genome shotgun (WGS) entry which is preliminary data.</text>
</comment>
<evidence type="ECO:0000256" key="7">
    <source>
        <dbReference type="RuleBase" id="RU003346"/>
    </source>
</evidence>
<dbReference type="PANTHER" id="PTHR48022:SF2">
    <property type="entry name" value="PLASTIDIC GLUCOSE TRANSPORTER 4"/>
    <property type="match status" value="1"/>
</dbReference>
<dbReference type="InterPro" id="IPR005828">
    <property type="entry name" value="MFS_sugar_transport-like"/>
</dbReference>
<evidence type="ECO:0000256" key="2">
    <source>
        <dbReference type="ARBA" id="ARBA00010992"/>
    </source>
</evidence>
<accession>A0A0F4YN86</accession>
<keyword evidence="12" id="KW-1185">Reference proteome</keyword>
<evidence type="ECO:0000256" key="8">
    <source>
        <dbReference type="SAM" id="MobiDB-lite"/>
    </source>
</evidence>
<comment type="subcellular location">
    <subcellularLocation>
        <location evidence="1">Membrane</location>
        <topology evidence="1">Multi-pass membrane protein</topology>
    </subcellularLocation>
</comment>
<organism evidence="11 12">
    <name type="scientific">Rasamsonia emersonii (strain ATCC 16479 / CBS 393.64 / IMI 116815)</name>
    <dbReference type="NCBI Taxonomy" id="1408163"/>
    <lineage>
        <taxon>Eukaryota</taxon>
        <taxon>Fungi</taxon>
        <taxon>Dikarya</taxon>
        <taxon>Ascomycota</taxon>
        <taxon>Pezizomycotina</taxon>
        <taxon>Eurotiomycetes</taxon>
        <taxon>Eurotiomycetidae</taxon>
        <taxon>Eurotiales</taxon>
        <taxon>Trichocomaceae</taxon>
        <taxon>Rasamsonia</taxon>
    </lineage>
</organism>
<name>A0A0F4YN86_RASE3</name>
<keyword evidence="5 9" id="KW-1133">Transmembrane helix</keyword>
<feature type="transmembrane region" description="Helical" evidence="9">
    <location>
        <begin position="133"/>
        <end position="152"/>
    </location>
</feature>
<feature type="transmembrane region" description="Helical" evidence="9">
    <location>
        <begin position="289"/>
        <end position="315"/>
    </location>
</feature>
<evidence type="ECO:0000313" key="11">
    <source>
        <dbReference type="EMBL" id="KKA19306.1"/>
    </source>
</evidence>
<evidence type="ECO:0000256" key="6">
    <source>
        <dbReference type="ARBA" id="ARBA00023136"/>
    </source>
</evidence>
<dbReference type="EMBL" id="LASV01000360">
    <property type="protein sequence ID" value="KKA19306.1"/>
    <property type="molecule type" value="Genomic_DNA"/>
</dbReference>
<evidence type="ECO:0000256" key="3">
    <source>
        <dbReference type="ARBA" id="ARBA00022448"/>
    </source>
</evidence>
<feature type="transmembrane region" description="Helical" evidence="9">
    <location>
        <begin position="405"/>
        <end position="433"/>
    </location>
</feature>
<feature type="transmembrane region" description="Helical" evidence="9">
    <location>
        <begin position="107"/>
        <end position="126"/>
    </location>
</feature>
<keyword evidence="4 9" id="KW-0812">Transmembrane</keyword>
<evidence type="ECO:0000256" key="4">
    <source>
        <dbReference type="ARBA" id="ARBA00022692"/>
    </source>
</evidence>
<feature type="domain" description="Major facilitator superfamily (MFS) profile" evidence="10">
    <location>
        <begin position="39"/>
        <end position="498"/>
    </location>
</feature>
<reference evidence="11 12" key="1">
    <citation type="submission" date="2015-04" db="EMBL/GenBank/DDBJ databases">
        <authorList>
            <person name="Heijne W.H."/>
            <person name="Fedorova N.D."/>
            <person name="Nierman W.C."/>
            <person name="Vollebregt A.W."/>
            <person name="Zhao Z."/>
            <person name="Wu L."/>
            <person name="Kumar M."/>
            <person name="Stam H."/>
            <person name="van den Berg M.A."/>
            <person name="Pel H.J."/>
        </authorList>
    </citation>
    <scope>NUCLEOTIDE SEQUENCE [LARGE SCALE GENOMIC DNA]</scope>
    <source>
        <strain evidence="11 12">CBS 393.64</strain>
    </source>
</reference>
<dbReference type="OrthoDB" id="6612291at2759"/>
<dbReference type="PROSITE" id="PS50850">
    <property type="entry name" value="MFS"/>
    <property type="match status" value="1"/>
</dbReference>
<dbReference type="RefSeq" id="XP_013325918.1">
    <property type="nucleotide sequence ID" value="XM_013470464.1"/>
</dbReference>
<dbReference type="AlphaFoldDB" id="A0A0F4YN86"/>
<evidence type="ECO:0000256" key="9">
    <source>
        <dbReference type="SAM" id="Phobius"/>
    </source>
</evidence>
<dbReference type="InterPro" id="IPR020846">
    <property type="entry name" value="MFS_dom"/>
</dbReference>
<dbReference type="Proteomes" id="UP000053958">
    <property type="component" value="Unassembled WGS sequence"/>
</dbReference>
<dbReference type="InterPro" id="IPR050360">
    <property type="entry name" value="MFS_Sugar_Transporters"/>
</dbReference>
<dbReference type="GO" id="GO:0016020">
    <property type="term" value="C:membrane"/>
    <property type="evidence" value="ECO:0007669"/>
    <property type="project" value="UniProtKB-SubCell"/>
</dbReference>
<dbReference type="Pfam" id="PF00083">
    <property type="entry name" value="Sugar_tr"/>
    <property type="match status" value="1"/>
</dbReference>
<sequence length="553" mass="61101">MSNEKTTGQGAVPTTRPPQKTFLGQTKGEWYIYWICAVASIANIELPRFQGFDSGIYSIIISDQRFIDYFHVDGARSGVVASMVNLGNVLGNLCVAWWFIWFLGRRYAFALGTLVLLVGVALQAGATRFSMIVVGRIISGIGTAIIGTNLAAYQAEVSSPAIRGRVVSFVQLSYQVGVLISYCVGLGTVKISGNNAWRTATALQVVPGVILILASFTIPESPRWLLERYPNTPERALKELSKIRKLPENDESVQEEYLELVASYQYRVQHEGEYSWWTFLSKYAMWKRIAYGMATMALGQISGVGALMLYGVLIFKGLGFSTETLSLLLNVVSGILCLAATSITTGGVDKWGRRITLIVGSSIMVETFLEHHENSKLICGIQVISYIIIGALADAYPTETHFNRAAAIVQVIFIYVIEMAYSGALGPCAWIYASEIFPTQVRDKGVNISQAGQQMTTLWINQAWPVMFDNVGHDAYWILMAINLVGLAVVLLFWPETKGISLEHMDKLFGEVDKVDAFKVENRVTTVEDIFEKKEGKETQANDKAATTHEENV</sequence>
<dbReference type="GeneID" id="25319004"/>
<gene>
    <name evidence="11" type="ORF">T310_6714</name>
</gene>
<dbReference type="SUPFAM" id="SSF103473">
    <property type="entry name" value="MFS general substrate transporter"/>
    <property type="match status" value="1"/>
</dbReference>
<proteinExistence type="inferred from homology"/>
<feature type="region of interest" description="Disordered" evidence="8">
    <location>
        <begin position="1"/>
        <end position="20"/>
    </location>
</feature>
<comment type="similarity">
    <text evidence="2 7">Belongs to the major facilitator superfamily. Sugar transporter (TC 2.A.1.1) family.</text>
</comment>
<feature type="transmembrane region" description="Helical" evidence="9">
    <location>
        <begin position="172"/>
        <end position="189"/>
    </location>
</feature>
<feature type="transmembrane region" description="Helical" evidence="9">
    <location>
        <begin position="327"/>
        <end position="348"/>
    </location>
</feature>
<keyword evidence="3 7" id="KW-0813">Transport</keyword>
<evidence type="ECO:0000256" key="5">
    <source>
        <dbReference type="ARBA" id="ARBA00022989"/>
    </source>
</evidence>
<dbReference type="PANTHER" id="PTHR48022">
    <property type="entry name" value="PLASTIDIC GLUCOSE TRANSPORTER 4"/>
    <property type="match status" value="1"/>
</dbReference>
<keyword evidence="6 9" id="KW-0472">Membrane</keyword>
<evidence type="ECO:0000313" key="12">
    <source>
        <dbReference type="Proteomes" id="UP000053958"/>
    </source>
</evidence>
<dbReference type="InterPro" id="IPR003663">
    <property type="entry name" value="Sugar/inositol_transpt"/>
</dbReference>
<dbReference type="NCBIfam" id="TIGR00879">
    <property type="entry name" value="SP"/>
    <property type="match status" value="1"/>
</dbReference>
<dbReference type="PRINTS" id="PR00171">
    <property type="entry name" value="SUGRTRNSPORT"/>
</dbReference>
<dbReference type="Gene3D" id="1.20.1250.20">
    <property type="entry name" value="MFS general substrate transporter like domains"/>
    <property type="match status" value="1"/>
</dbReference>
<feature type="transmembrane region" description="Helical" evidence="9">
    <location>
        <begin position="475"/>
        <end position="494"/>
    </location>
</feature>